<comment type="caution">
    <text evidence="2">The sequence shown here is derived from an EMBL/GenBank/DDBJ whole genome shotgun (WGS) entry which is preliminary data.</text>
</comment>
<organism evidence="2 3">
    <name type="scientific">Lupinus albus</name>
    <name type="common">White lupine</name>
    <name type="synonym">Lupinus termis</name>
    <dbReference type="NCBI Taxonomy" id="3870"/>
    <lineage>
        <taxon>Eukaryota</taxon>
        <taxon>Viridiplantae</taxon>
        <taxon>Streptophyta</taxon>
        <taxon>Embryophyta</taxon>
        <taxon>Tracheophyta</taxon>
        <taxon>Spermatophyta</taxon>
        <taxon>Magnoliopsida</taxon>
        <taxon>eudicotyledons</taxon>
        <taxon>Gunneridae</taxon>
        <taxon>Pentapetalae</taxon>
        <taxon>rosids</taxon>
        <taxon>fabids</taxon>
        <taxon>Fabales</taxon>
        <taxon>Fabaceae</taxon>
        <taxon>Papilionoideae</taxon>
        <taxon>50 kb inversion clade</taxon>
        <taxon>genistoids sensu lato</taxon>
        <taxon>core genistoids</taxon>
        <taxon>Genisteae</taxon>
        <taxon>Lupinus</taxon>
    </lineage>
</organism>
<feature type="signal peptide" evidence="1">
    <location>
        <begin position="1"/>
        <end position="20"/>
    </location>
</feature>
<feature type="chain" id="PRO_5025503472" evidence="1">
    <location>
        <begin position="21"/>
        <end position="49"/>
    </location>
</feature>
<dbReference type="Proteomes" id="UP000447434">
    <property type="component" value="Chromosome 3"/>
</dbReference>
<reference evidence="3" key="1">
    <citation type="journal article" date="2020" name="Nat. Commun.">
        <title>Genome sequence of the cluster root forming white lupin.</title>
        <authorList>
            <person name="Hufnagel B."/>
            <person name="Marques A."/>
            <person name="Soriano A."/>
            <person name="Marques L."/>
            <person name="Divol F."/>
            <person name="Doumas P."/>
            <person name="Sallet E."/>
            <person name="Mancinotti D."/>
            <person name="Carrere S."/>
            <person name="Marande W."/>
            <person name="Arribat S."/>
            <person name="Keller J."/>
            <person name="Huneau C."/>
            <person name="Blein T."/>
            <person name="Aime D."/>
            <person name="Laguerre M."/>
            <person name="Taylor J."/>
            <person name="Schubert V."/>
            <person name="Nelson M."/>
            <person name="Geu-Flores F."/>
            <person name="Crespi M."/>
            <person name="Gallardo-Guerrero K."/>
            <person name="Delaux P.-M."/>
            <person name="Salse J."/>
            <person name="Berges H."/>
            <person name="Guyot R."/>
            <person name="Gouzy J."/>
            <person name="Peret B."/>
        </authorList>
    </citation>
    <scope>NUCLEOTIDE SEQUENCE [LARGE SCALE GENOMIC DNA]</scope>
    <source>
        <strain evidence="3">cv. Amiga</strain>
    </source>
</reference>
<protein>
    <submittedName>
        <fullName evidence="2">Uncharacterized protein</fullName>
    </submittedName>
</protein>
<sequence>MLGRVYEFLLVTVIFLRLAAEESGKGLLFRLFEVFSAEFCLLVNKHLLC</sequence>
<gene>
    <name evidence="2" type="ORF">Lalb_Chr03g0036691</name>
</gene>
<dbReference type="EMBL" id="WOCE01000003">
    <property type="protein sequence ID" value="KAE9617564.1"/>
    <property type="molecule type" value="Genomic_DNA"/>
</dbReference>
<evidence type="ECO:0000313" key="3">
    <source>
        <dbReference type="Proteomes" id="UP000447434"/>
    </source>
</evidence>
<keyword evidence="1" id="KW-0732">Signal</keyword>
<keyword evidence="3" id="KW-1185">Reference proteome</keyword>
<evidence type="ECO:0000313" key="2">
    <source>
        <dbReference type="EMBL" id="KAE9617564.1"/>
    </source>
</evidence>
<name>A0A6A4QXC2_LUPAL</name>
<accession>A0A6A4QXC2</accession>
<dbReference type="AlphaFoldDB" id="A0A6A4QXC2"/>
<proteinExistence type="predicted"/>
<evidence type="ECO:0000256" key="1">
    <source>
        <dbReference type="SAM" id="SignalP"/>
    </source>
</evidence>